<evidence type="ECO:0000256" key="6">
    <source>
        <dbReference type="ARBA" id="ARBA00023136"/>
    </source>
</evidence>
<feature type="transmembrane region" description="Helical" evidence="7">
    <location>
        <begin position="12"/>
        <end position="28"/>
    </location>
</feature>
<feature type="transmembrane region" description="Helical" evidence="7">
    <location>
        <begin position="48"/>
        <end position="67"/>
    </location>
</feature>
<comment type="caution">
    <text evidence="8">The sequence shown here is derived from an EMBL/GenBank/DDBJ whole genome shotgun (WGS) entry which is preliminary data.</text>
</comment>
<protein>
    <submittedName>
        <fullName evidence="8">DoxX family protein</fullName>
    </submittedName>
</protein>
<dbReference type="PANTHER" id="PTHR33452:SF1">
    <property type="entry name" value="INNER MEMBRANE PROTEIN YPHA-RELATED"/>
    <property type="match status" value="1"/>
</dbReference>
<organism evidence="8 9">
    <name type="scientific">Marilutibacter penaei</name>
    <dbReference type="NCBI Taxonomy" id="2759900"/>
    <lineage>
        <taxon>Bacteria</taxon>
        <taxon>Pseudomonadati</taxon>
        <taxon>Pseudomonadota</taxon>
        <taxon>Gammaproteobacteria</taxon>
        <taxon>Lysobacterales</taxon>
        <taxon>Lysobacteraceae</taxon>
        <taxon>Marilutibacter</taxon>
    </lineage>
</organism>
<sequence>MNPATQHDLAKLFLRVTLGLLVMLHGAAKLKGGMAGIIGLVEAHGLPGFLGYGVLVGEILGPIMLVIGWHARVGAVLVAVNMLFAIALVHMGELGHLNRQGGWALELQAMFLVSAIALALLGPGRFSANQR</sequence>
<dbReference type="EMBL" id="JACHTE010000010">
    <property type="protein sequence ID" value="MBB1089512.1"/>
    <property type="molecule type" value="Genomic_DNA"/>
</dbReference>
<dbReference type="InterPro" id="IPR032808">
    <property type="entry name" value="DoxX"/>
</dbReference>
<feature type="transmembrane region" description="Helical" evidence="7">
    <location>
        <begin position="103"/>
        <end position="121"/>
    </location>
</feature>
<comment type="subcellular location">
    <subcellularLocation>
        <location evidence="1">Cell membrane</location>
        <topology evidence="1">Multi-pass membrane protein</topology>
    </subcellularLocation>
</comment>
<keyword evidence="5 7" id="KW-1133">Transmembrane helix</keyword>
<dbReference type="AlphaFoldDB" id="A0A7W3U5Y7"/>
<evidence type="ECO:0000313" key="8">
    <source>
        <dbReference type="EMBL" id="MBB1089512.1"/>
    </source>
</evidence>
<reference evidence="8 9" key="1">
    <citation type="submission" date="2020-07" db="EMBL/GenBank/DDBJ databases">
        <authorList>
            <person name="Xu S."/>
            <person name="Li A."/>
        </authorList>
    </citation>
    <scope>NUCLEOTIDE SEQUENCE [LARGE SCALE GENOMIC DNA]</scope>
    <source>
        <strain evidence="8 9">SG-8</strain>
    </source>
</reference>
<dbReference type="Pfam" id="PF07681">
    <property type="entry name" value="DoxX"/>
    <property type="match status" value="1"/>
</dbReference>
<evidence type="ECO:0000256" key="4">
    <source>
        <dbReference type="ARBA" id="ARBA00022692"/>
    </source>
</evidence>
<accession>A0A7W3U5Y7</accession>
<proteinExistence type="inferred from homology"/>
<gene>
    <name evidence="8" type="ORF">H4F99_13590</name>
</gene>
<keyword evidence="3" id="KW-1003">Cell membrane</keyword>
<comment type="similarity">
    <text evidence="2">Belongs to the DoxX family.</text>
</comment>
<keyword evidence="6 7" id="KW-0472">Membrane</keyword>
<dbReference type="InterPro" id="IPR051907">
    <property type="entry name" value="DoxX-like_oxidoreductase"/>
</dbReference>
<feature type="transmembrane region" description="Helical" evidence="7">
    <location>
        <begin position="74"/>
        <end position="91"/>
    </location>
</feature>
<evidence type="ECO:0000256" key="7">
    <source>
        <dbReference type="SAM" id="Phobius"/>
    </source>
</evidence>
<evidence type="ECO:0000313" key="9">
    <source>
        <dbReference type="Proteomes" id="UP000552587"/>
    </source>
</evidence>
<keyword evidence="4 7" id="KW-0812">Transmembrane</keyword>
<name>A0A7W3U5Y7_9GAMM</name>
<dbReference type="GO" id="GO:0005886">
    <property type="term" value="C:plasma membrane"/>
    <property type="evidence" value="ECO:0007669"/>
    <property type="project" value="UniProtKB-SubCell"/>
</dbReference>
<dbReference type="RefSeq" id="WP_182670389.1">
    <property type="nucleotide sequence ID" value="NZ_JACHTE010000010.1"/>
</dbReference>
<evidence type="ECO:0000256" key="3">
    <source>
        <dbReference type="ARBA" id="ARBA00022475"/>
    </source>
</evidence>
<dbReference type="Proteomes" id="UP000552587">
    <property type="component" value="Unassembled WGS sequence"/>
</dbReference>
<evidence type="ECO:0000256" key="1">
    <source>
        <dbReference type="ARBA" id="ARBA00004651"/>
    </source>
</evidence>
<evidence type="ECO:0000256" key="5">
    <source>
        <dbReference type="ARBA" id="ARBA00022989"/>
    </source>
</evidence>
<dbReference type="PANTHER" id="PTHR33452">
    <property type="entry name" value="OXIDOREDUCTASE CATD-RELATED"/>
    <property type="match status" value="1"/>
</dbReference>
<keyword evidence="9" id="KW-1185">Reference proteome</keyword>
<evidence type="ECO:0000256" key="2">
    <source>
        <dbReference type="ARBA" id="ARBA00006679"/>
    </source>
</evidence>